<dbReference type="RefSeq" id="WP_168571438.1">
    <property type="nucleotide sequence ID" value="NZ_CP051167.1"/>
</dbReference>
<name>A0A6H1U346_9CYAN</name>
<protein>
    <submittedName>
        <fullName evidence="1">Chlorophyllase</fullName>
    </submittedName>
</protein>
<evidence type="ECO:0000313" key="1">
    <source>
        <dbReference type="EMBL" id="QIZ73292.1"/>
    </source>
</evidence>
<dbReference type="AlphaFoldDB" id="A0A6H1U346"/>
<dbReference type="KEGG" id="oxy:HCG48_24045"/>
<proteinExistence type="predicted"/>
<evidence type="ECO:0000313" key="2">
    <source>
        <dbReference type="Proteomes" id="UP000500857"/>
    </source>
</evidence>
<dbReference type="PANTHER" id="PTHR33428:SF14">
    <property type="entry name" value="CARBOXYLESTERASE TYPE B DOMAIN-CONTAINING PROTEIN"/>
    <property type="match status" value="1"/>
</dbReference>
<accession>A0A6H1U346</accession>
<organism evidence="1 2">
    <name type="scientific">Oxynema aestuarii AP17</name>
    <dbReference type="NCBI Taxonomy" id="2064643"/>
    <lineage>
        <taxon>Bacteria</taxon>
        <taxon>Bacillati</taxon>
        <taxon>Cyanobacteriota</taxon>
        <taxon>Cyanophyceae</taxon>
        <taxon>Oscillatoriophycideae</taxon>
        <taxon>Oscillatoriales</taxon>
        <taxon>Oscillatoriaceae</taxon>
        <taxon>Oxynema</taxon>
        <taxon>Oxynema aestuarii</taxon>
    </lineage>
</organism>
<dbReference type="Gene3D" id="3.40.50.1820">
    <property type="entry name" value="alpha/beta hydrolase"/>
    <property type="match status" value="1"/>
</dbReference>
<dbReference type="Pfam" id="PF07224">
    <property type="entry name" value="Chlorophyllase"/>
    <property type="match status" value="1"/>
</dbReference>
<dbReference type="EMBL" id="CP051167">
    <property type="protein sequence ID" value="QIZ73292.1"/>
    <property type="molecule type" value="Genomic_DNA"/>
</dbReference>
<dbReference type="PANTHER" id="PTHR33428">
    <property type="entry name" value="CHLOROPHYLLASE-2, CHLOROPLASTIC"/>
    <property type="match status" value="1"/>
</dbReference>
<dbReference type="InterPro" id="IPR017395">
    <property type="entry name" value="Chlorophyllase-like"/>
</dbReference>
<reference evidence="1 2" key="1">
    <citation type="submission" date="2020-04" db="EMBL/GenBank/DDBJ databases">
        <authorList>
            <person name="Basu S."/>
            <person name="Maruthanayagam V."/>
            <person name="Chakraborty S."/>
            <person name="Pramanik A."/>
            <person name="Mukherjee J."/>
            <person name="Brink B."/>
        </authorList>
    </citation>
    <scope>NUCLEOTIDE SEQUENCE [LARGE SCALE GENOMIC DNA]</scope>
    <source>
        <strain evidence="1 2">AP17</strain>
    </source>
</reference>
<sequence>MSLIDSRHSSLATLGAVLVAVFTHIPVTAATPEPRFDTVSRFETTIPTAEGTEDPADIYYPAVSTDGEMRFPLALLLPGALVDKADYSEFASTVASYGFVVVIPNRFRTLTNPISGEKFPGLFAQVEQVNEVLTYMEAEATNPDSPLDGLVDTSLLALLGHSWGGAVGLAAIQNICPPLLCSESFTRPEVLKAGIFYGTTFRDQSQEDVVILPVNNQGIPVGLIAGDRDGVVRGQLDAVVTTYENIQDPPKVLITVLGANHYGITNEDSIRDPVRPTIAQDLSTETIARWSALFLRAHVLQDPEALNYVYNVGDDLDRHVDLEREISAIEAGEGSKL</sequence>
<dbReference type="Proteomes" id="UP000500857">
    <property type="component" value="Chromosome"/>
</dbReference>
<gene>
    <name evidence="1" type="ORF">HCG48_24045</name>
</gene>
<keyword evidence="2" id="KW-1185">Reference proteome</keyword>
<dbReference type="SUPFAM" id="SSF53474">
    <property type="entry name" value="alpha/beta-Hydrolases"/>
    <property type="match status" value="1"/>
</dbReference>
<dbReference type="InterPro" id="IPR029058">
    <property type="entry name" value="AB_hydrolase_fold"/>
</dbReference>